<accession>A0A915DS97</accession>
<dbReference type="WBParaSite" id="jg22993">
    <property type="protein sequence ID" value="jg22993"/>
    <property type="gene ID" value="jg22993"/>
</dbReference>
<keyword evidence="2" id="KW-1185">Reference proteome</keyword>
<sequence length="306" mass="35745">MLYYLNVAPVLLQMYSLALIFLIVLMSKPLQIWNYFREPIRTNGRPGSLRRPGYSRLFSLLHTIEYQQSRRISMIAEGCRIKPKSRKYEQVTEKLEKYWDKYEEESKKRRQSIQVLSVGNRFLRKAAELVSDVSASGLRTVKAEKNAAVRKREAHRLEQGNESVNISGCLFHLVKNFKKQIATHGLSTRNQETEFALRAKMLMSLAFVPPENIWNDFRLLKTHLLAYDQALAPVINLFETYYVGTAMRDPMFPVRWWSCYQRTLAGEDRTNNFAEAAHRRLHTALGVDHPNEVGIWDVIQITIFRY</sequence>
<keyword evidence="1" id="KW-0472">Membrane</keyword>
<name>A0A915DS97_9BILA</name>
<reference evidence="3" key="1">
    <citation type="submission" date="2022-11" db="UniProtKB">
        <authorList>
            <consortium name="WormBaseParasite"/>
        </authorList>
    </citation>
    <scope>IDENTIFICATION</scope>
</reference>
<dbReference type="AlphaFoldDB" id="A0A915DS97"/>
<evidence type="ECO:0000313" key="3">
    <source>
        <dbReference type="WBParaSite" id="jg22993"/>
    </source>
</evidence>
<feature type="transmembrane region" description="Helical" evidence="1">
    <location>
        <begin position="6"/>
        <end position="27"/>
    </location>
</feature>
<organism evidence="2 3">
    <name type="scientific">Ditylenchus dipsaci</name>
    <dbReference type="NCBI Taxonomy" id="166011"/>
    <lineage>
        <taxon>Eukaryota</taxon>
        <taxon>Metazoa</taxon>
        <taxon>Ecdysozoa</taxon>
        <taxon>Nematoda</taxon>
        <taxon>Chromadorea</taxon>
        <taxon>Rhabditida</taxon>
        <taxon>Tylenchina</taxon>
        <taxon>Tylenchomorpha</taxon>
        <taxon>Sphaerularioidea</taxon>
        <taxon>Anguinidae</taxon>
        <taxon>Anguininae</taxon>
        <taxon>Ditylenchus</taxon>
    </lineage>
</organism>
<evidence type="ECO:0000256" key="1">
    <source>
        <dbReference type="SAM" id="Phobius"/>
    </source>
</evidence>
<keyword evidence="1" id="KW-1133">Transmembrane helix</keyword>
<proteinExistence type="predicted"/>
<dbReference type="Proteomes" id="UP000887574">
    <property type="component" value="Unplaced"/>
</dbReference>
<evidence type="ECO:0000313" key="2">
    <source>
        <dbReference type="Proteomes" id="UP000887574"/>
    </source>
</evidence>
<keyword evidence="1" id="KW-0812">Transmembrane</keyword>
<protein>
    <submittedName>
        <fullName evidence="3">Uncharacterized protein</fullName>
    </submittedName>
</protein>